<dbReference type="PROSITE" id="PS50893">
    <property type="entry name" value="ABC_TRANSPORTER_2"/>
    <property type="match status" value="1"/>
</dbReference>
<dbReference type="FunFam" id="3.40.50.300:FF:000032">
    <property type="entry name" value="Export ABC transporter ATP-binding protein"/>
    <property type="match status" value="1"/>
</dbReference>
<gene>
    <name evidence="6" type="ORF">IWA51_00935</name>
</gene>
<keyword evidence="7" id="KW-1185">Reference proteome</keyword>
<dbReference type="InterPro" id="IPR017871">
    <property type="entry name" value="ABC_transporter-like_CS"/>
</dbReference>
<dbReference type="SUPFAM" id="SSF52540">
    <property type="entry name" value="P-loop containing nucleoside triphosphate hydrolases"/>
    <property type="match status" value="1"/>
</dbReference>
<keyword evidence="2" id="KW-0547">Nucleotide-binding</keyword>
<dbReference type="Gene3D" id="3.40.50.300">
    <property type="entry name" value="P-loop containing nucleotide triphosphate hydrolases"/>
    <property type="match status" value="1"/>
</dbReference>
<evidence type="ECO:0000313" key="6">
    <source>
        <dbReference type="EMBL" id="QQA01219.1"/>
    </source>
</evidence>
<dbReference type="PROSITE" id="PS00211">
    <property type="entry name" value="ABC_TRANSPORTER_1"/>
    <property type="match status" value="1"/>
</dbReference>
<evidence type="ECO:0000256" key="3">
    <source>
        <dbReference type="ARBA" id="ARBA00022840"/>
    </source>
</evidence>
<dbReference type="InterPro" id="IPR017911">
    <property type="entry name" value="MacB-like_ATP-bd"/>
</dbReference>
<dbReference type="AlphaFoldDB" id="A0A7T3RDM7"/>
<dbReference type="GO" id="GO:0005886">
    <property type="term" value="C:plasma membrane"/>
    <property type="evidence" value="ECO:0007669"/>
    <property type="project" value="TreeGrafter"/>
</dbReference>
<dbReference type="InterPro" id="IPR003593">
    <property type="entry name" value="AAA+_ATPase"/>
</dbReference>
<reference evidence="6 7" key="1">
    <citation type="submission" date="2020-11" db="EMBL/GenBank/DDBJ databases">
        <title>Treponema Peruensis nv. sp., first commensal Treponema isolated from human feces.</title>
        <authorList>
            <person name="Belkhou C."/>
            <person name="Raes J."/>
        </authorList>
    </citation>
    <scope>NUCLEOTIDE SEQUENCE [LARGE SCALE GENOMIC DNA]</scope>
    <source>
        <strain evidence="6 7">RCC2812</strain>
    </source>
</reference>
<comment type="similarity">
    <text evidence="4">Belongs to the ABC transporter superfamily. Macrolide exporter (TC 3.A.1.122) family.</text>
</comment>
<dbReference type="GO" id="GO:0016887">
    <property type="term" value="F:ATP hydrolysis activity"/>
    <property type="evidence" value="ECO:0007669"/>
    <property type="project" value="InterPro"/>
</dbReference>
<dbReference type="CDD" id="cd03255">
    <property type="entry name" value="ABC_MJ0796_LolCDE_FtsE"/>
    <property type="match status" value="1"/>
</dbReference>
<evidence type="ECO:0000256" key="2">
    <source>
        <dbReference type="ARBA" id="ARBA00022741"/>
    </source>
</evidence>
<organism evidence="6 7">
    <name type="scientific">Treponema peruense</name>
    <dbReference type="NCBI Taxonomy" id="2787628"/>
    <lineage>
        <taxon>Bacteria</taxon>
        <taxon>Pseudomonadati</taxon>
        <taxon>Spirochaetota</taxon>
        <taxon>Spirochaetia</taxon>
        <taxon>Spirochaetales</taxon>
        <taxon>Treponemataceae</taxon>
        <taxon>Treponema</taxon>
    </lineage>
</organism>
<dbReference type="EMBL" id="CP064936">
    <property type="protein sequence ID" value="QQA01219.1"/>
    <property type="molecule type" value="Genomic_DNA"/>
</dbReference>
<feature type="domain" description="ABC transporter" evidence="5">
    <location>
        <begin position="6"/>
        <end position="240"/>
    </location>
</feature>
<dbReference type="KEGG" id="tper:IWA51_00935"/>
<evidence type="ECO:0000256" key="4">
    <source>
        <dbReference type="ARBA" id="ARBA00038388"/>
    </source>
</evidence>
<evidence type="ECO:0000259" key="5">
    <source>
        <dbReference type="PROSITE" id="PS50893"/>
    </source>
</evidence>
<keyword evidence="3 6" id="KW-0067">ATP-binding</keyword>
<dbReference type="Proteomes" id="UP000595224">
    <property type="component" value="Chromosome"/>
</dbReference>
<dbReference type="RefSeq" id="WP_198442808.1">
    <property type="nucleotide sequence ID" value="NZ_CBCSHE010000019.1"/>
</dbReference>
<dbReference type="InterPro" id="IPR003439">
    <property type="entry name" value="ABC_transporter-like_ATP-bd"/>
</dbReference>
<dbReference type="GO" id="GO:0098796">
    <property type="term" value="C:membrane protein complex"/>
    <property type="evidence" value="ECO:0007669"/>
    <property type="project" value="UniProtKB-ARBA"/>
</dbReference>
<name>A0A7T3RDM7_9SPIR</name>
<dbReference type="GO" id="GO:0005524">
    <property type="term" value="F:ATP binding"/>
    <property type="evidence" value="ECO:0007669"/>
    <property type="project" value="UniProtKB-KW"/>
</dbReference>
<dbReference type="InterPro" id="IPR027417">
    <property type="entry name" value="P-loop_NTPase"/>
</dbReference>
<proteinExistence type="inferred from homology"/>
<evidence type="ECO:0000313" key="7">
    <source>
        <dbReference type="Proteomes" id="UP000595224"/>
    </source>
</evidence>
<keyword evidence="1" id="KW-0813">Transport</keyword>
<dbReference type="InterPro" id="IPR015854">
    <property type="entry name" value="ABC_transpr_LolD-like"/>
</dbReference>
<accession>A0A7T3RDM7</accession>
<dbReference type="PANTHER" id="PTHR24220">
    <property type="entry name" value="IMPORT ATP-BINDING PROTEIN"/>
    <property type="match status" value="1"/>
</dbReference>
<dbReference type="SMART" id="SM00382">
    <property type="entry name" value="AAA"/>
    <property type="match status" value="1"/>
</dbReference>
<protein>
    <submittedName>
        <fullName evidence="6">ABC transporter ATP-binding protein</fullName>
    </submittedName>
</protein>
<dbReference type="Pfam" id="PF00005">
    <property type="entry name" value="ABC_tran"/>
    <property type="match status" value="1"/>
</dbReference>
<sequence>MSTKIVQIHDVHKIYSANQKSKRSSKSEAAPDVIALDGVTADIERGEFTAIAGPSGSGKTTLLNLIGCLDTITSGKIFVDGEDISVMNAMQKTLVRREKIGFIFQSYNLIPVLTAQENVEMALQLLNKFSKEEVQERSFKILEEVGLGGMQDRKPMQLSGGQQQRISIARALVKEPAVILADEPTANLDSKNSQMIIELMKKLNADHGITCIFSTHDKMVMENVRRIIRIRDGKIVAGEN</sequence>
<dbReference type="GO" id="GO:0022857">
    <property type="term" value="F:transmembrane transporter activity"/>
    <property type="evidence" value="ECO:0007669"/>
    <property type="project" value="TreeGrafter"/>
</dbReference>
<evidence type="ECO:0000256" key="1">
    <source>
        <dbReference type="ARBA" id="ARBA00022448"/>
    </source>
</evidence>